<organism evidence="6 7">
    <name type="scientific">Leucocoprinus leucothites</name>
    <dbReference type="NCBI Taxonomy" id="201217"/>
    <lineage>
        <taxon>Eukaryota</taxon>
        <taxon>Fungi</taxon>
        <taxon>Dikarya</taxon>
        <taxon>Basidiomycota</taxon>
        <taxon>Agaricomycotina</taxon>
        <taxon>Agaricomycetes</taxon>
        <taxon>Agaricomycetidae</taxon>
        <taxon>Agaricales</taxon>
        <taxon>Agaricineae</taxon>
        <taxon>Agaricaceae</taxon>
        <taxon>Leucocoprinus</taxon>
    </lineage>
</organism>
<dbReference type="Gene3D" id="1.20.1250.20">
    <property type="entry name" value="MFS general substrate transporter like domains"/>
    <property type="match status" value="1"/>
</dbReference>
<dbReference type="Proteomes" id="UP000559027">
    <property type="component" value="Unassembled WGS sequence"/>
</dbReference>
<evidence type="ECO:0000256" key="2">
    <source>
        <dbReference type="ARBA" id="ARBA00004687"/>
    </source>
</evidence>
<dbReference type="InterPro" id="IPR011701">
    <property type="entry name" value="MFS"/>
</dbReference>
<keyword evidence="4" id="KW-1133">Transmembrane helix</keyword>
<feature type="transmembrane region" description="Helical" evidence="4">
    <location>
        <begin position="468"/>
        <end position="494"/>
    </location>
</feature>
<dbReference type="GO" id="GO:0006506">
    <property type="term" value="P:GPI anchor biosynthetic process"/>
    <property type="evidence" value="ECO:0007669"/>
    <property type="project" value="InterPro"/>
</dbReference>
<keyword evidence="4" id="KW-0472">Membrane</keyword>
<feature type="transmembrane region" description="Helical" evidence="4">
    <location>
        <begin position="164"/>
        <end position="185"/>
    </location>
</feature>
<feature type="transmembrane region" description="Helical" evidence="4">
    <location>
        <begin position="96"/>
        <end position="116"/>
    </location>
</feature>
<dbReference type="SUPFAM" id="SSF103473">
    <property type="entry name" value="MFS general substrate transporter"/>
    <property type="match status" value="1"/>
</dbReference>
<evidence type="ECO:0000256" key="4">
    <source>
        <dbReference type="SAM" id="Phobius"/>
    </source>
</evidence>
<dbReference type="Pfam" id="PF10181">
    <property type="entry name" value="PIG-H"/>
    <property type="match status" value="1"/>
</dbReference>
<feature type="transmembrane region" description="Helical" evidence="4">
    <location>
        <begin position="435"/>
        <end position="456"/>
    </location>
</feature>
<evidence type="ECO:0000256" key="3">
    <source>
        <dbReference type="ARBA" id="ARBA00009610"/>
    </source>
</evidence>
<dbReference type="GO" id="GO:0022857">
    <property type="term" value="F:transmembrane transporter activity"/>
    <property type="evidence" value="ECO:0007669"/>
    <property type="project" value="InterPro"/>
</dbReference>
<feature type="transmembrane region" description="Helical" evidence="4">
    <location>
        <begin position="197"/>
        <end position="220"/>
    </location>
</feature>
<gene>
    <name evidence="6" type="ORF">D9756_001663</name>
</gene>
<dbReference type="AlphaFoldDB" id="A0A8H5LIA0"/>
<accession>A0A8H5LIA0</accession>
<reference evidence="6 7" key="1">
    <citation type="journal article" date="2020" name="ISME J.">
        <title>Uncovering the hidden diversity of litter-decomposition mechanisms in mushroom-forming fungi.</title>
        <authorList>
            <person name="Floudas D."/>
            <person name="Bentzer J."/>
            <person name="Ahren D."/>
            <person name="Johansson T."/>
            <person name="Persson P."/>
            <person name="Tunlid A."/>
        </authorList>
    </citation>
    <scope>NUCLEOTIDE SEQUENCE [LARGE SCALE GENOMIC DNA]</scope>
    <source>
        <strain evidence="6 7">CBS 146.42</strain>
    </source>
</reference>
<feature type="transmembrane region" description="Helical" evidence="4">
    <location>
        <begin position="128"/>
        <end position="152"/>
    </location>
</feature>
<dbReference type="PANTHER" id="PTHR15231">
    <property type="entry name" value="PHOSPHATIDYLINOSITOL N-ACETYLGLUCOSAMINYLTRANSFERASE SUBUNIT H"/>
    <property type="match status" value="1"/>
</dbReference>
<dbReference type="InterPro" id="IPR036259">
    <property type="entry name" value="MFS_trans_sf"/>
</dbReference>
<evidence type="ECO:0000313" key="6">
    <source>
        <dbReference type="EMBL" id="KAF5358237.1"/>
    </source>
</evidence>
<name>A0A8H5LIA0_9AGAR</name>
<dbReference type="OrthoDB" id="410267at2759"/>
<feature type="transmembrane region" description="Helical" evidence="4">
    <location>
        <begin position="369"/>
        <end position="388"/>
    </location>
</feature>
<dbReference type="InterPro" id="IPR019328">
    <property type="entry name" value="PIGH-H_dom"/>
</dbReference>
<proteinExistence type="inferred from homology"/>
<evidence type="ECO:0000259" key="5">
    <source>
        <dbReference type="Pfam" id="PF10181"/>
    </source>
</evidence>
<dbReference type="Pfam" id="PF07690">
    <property type="entry name" value="MFS_1"/>
    <property type="match status" value="1"/>
</dbReference>
<feature type="transmembrane region" description="Helical" evidence="4">
    <location>
        <begin position="26"/>
        <end position="47"/>
    </location>
</feature>
<evidence type="ECO:0000313" key="7">
    <source>
        <dbReference type="Proteomes" id="UP000559027"/>
    </source>
</evidence>
<protein>
    <recommendedName>
        <fullName evidence="5">Phosphatidylinositol N-acetylglucosaminyltransferase subunit H conserved domain-containing protein</fullName>
    </recommendedName>
</protein>
<feature type="transmembrane region" description="Helical" evidence="4">
    <location>
        <begin position="395"/>
        <end position="415"/>
    </location>
</feature>
<dbReference type="InterPro" id="IPR044215">
    <property type="entry name" value="PIG-H"/>
</dbReference>
<comment type="pathway">
    <text evidence="2">Glycolipid biosynthesis; glycosylphosphatidylinositol-anchor biosynthesis.</text>
</comment>
<comment type="similarity">
    <text evidence="3">Belongs to the PIGH family.</text>
</comment>
<sequence length="615" mass="67241">MRPTDSSHSLPPTPSQMYHSQSSSSALWKVLACCSIVANALCSGGIFTFPLMSPVLADRCHLSQPQLTTVVLAAMMGQYPLAALTGKIIDRYGPSLCSVIAAILYSSAFSTFSYQVNAAGSESANSSVSTYLTISFALAGMATVFSYFSFLFAASRLFPQQPGIASGTSMALFGLSPLFLTYVAINWFTNHYTGTLQVVRFTACLSIVAGAVHIIGALTFGQAGLNSKDEHTASRDPDILPSETSQLLPRTLRDEYIPELHVKTDSTLGFLKQGQVWLLVLFCICVFGASEMVISNIGTIVAALPAMASDQATSVNVVDNTPHQVRLISIANTLTRILVGPLADYVSPVASYLPNGTIIRTRKHRISRVSFLFISAGLLALTFVWTSFGIHTQDSIWILSLGTGIGYSATFTVILKRLEVYPDTTAQYGGFWQYLTIQGIYLAGLTMVASLMLDLFPSIGMMKTIKRSLLMLTLPIQGWRWLGVLVMVTIAFIYNKLTQVVAETIVVIPRHGVQLETHRGLPGWPLLTSRRFIPLLTVQDVVINEGLRGWNVRYYLAAVKEHPTSGFSLDVAFENILPRLTILLEVYHGIHELLFTEKGQMEEMGDLFHCGASFR</sequence>
<keyword evidence="4" id="KW-0812">Transmembrane</keyword>
<dbReference type="EMBL" id="JAACJO010000005">
    <property type="protein sequence ID" value="KAF5358237.1"/>
    <property type="molecule type" value="Genomic_DNA"/>
</dbReference>
<dbReference type="PANTHER" id="PTHR15231:SF1">
    <property type="entry name" value="PHOSPHATIDYLINOSITOL N-ACETYLGLUCOSAMINYLTRANSFERASE SUBUNIT H"/>
    <property type="match status" value="1"/>
</dbReference>
<comment type="subcellular location">
    <subcellularLocation>
        <location evidence="1">Membrane</location>
        <topology evidence="1">Multi-pass membrane protein</topology>
    </subcellularLocation>
</comment>
<evidence type="ECO:0000256" key="1">
    <source>
        <dbReference type="ARBA" id="ARBA00004141"/>
    </source>
</evidence>
<dbReference type="GO" id="GO:0000506">
    <property type="term" value="C:glycosylphosphatidylinositol-N-acetylglucosaminyltransferase (GPI-GnT) complex"/>
    <property type="evidence" value="ECO:0007669"/>
    <property type="project" value="InterPro"/>
</dbReference>
<comment type="caution">
    <text evidence="6">The sequence shown here is derived from an EMBL/GenBank/DDBJ whole genome shotgun (WGS) entry which is preliminary data.</text>
</comment>
<feature type="domain" description="Phosphatidylinositol N-acetylglucosaminyltransferase subunit H conserved" evidence="5">
    <location>
        <begin position="504"/>
        <end position="573"/>
    </location>
</feature>
<keyword evidence="7" id="KW-1185">Reference proteome</keyword>
<feature type="transmembrane region" description="Helical" evidence="4">
    <location>
        <begin position="276"/>
        <end position="304"/>
    </location>
</feature>